<dbReference type="PANTHER" id="PTHR43792:SF1">
    <property type="entry name" value="N-ACETYLTRANSFERASE DOMAIN-CONTAINING PROTEIN"/>
    <property type="match status" value="1"/>
</dbReference>
<dbReference type="GO" id="GO:0016747">
    <property type="term" value="F:acyltransferase activity, transferring groups other than amino-acyl groups"/>
    <property type="evidence" value="ECO:0007669"/>
    <property type="project" value="InterPro"/>
</dbReference>
<reference evidence="3" key="2">
    <citation type="submission" date="2023-06" db="EMBL/GenBank/DDBJ databases">
        <authorList>
            <consortium name="Lawrence Berkeley National Laboratory"/>
            <person name="Haridas S."/>
            <person name="Hensen N."/>
            <person name="Bonometti L."/>
            <person name="Westerberg I."/>
            <person name="Brannstrom I.O."/>
            <person name="Guillou S."/>
            <person name="Cros-Aarteil S."/>
            <person name="Calhoun S."/>
            <person name="Kuo A."/>
            <person name="Mondo S."/>
            <person name="Pangilinan J."/>
            <person name="Riley R."/>
            <person name="Labutti K."/>
            <person name="Andreopoulos B."/>
            <person name="Lipzen A."/>
            <person name="Chen C."/>
            <person name="Yanf M."/>
            <person name="Daum C."/>
            <person name="Ng V."/>
            <person name="Clum A."/>
            <person name="Steindorff A."/>
            <person name="Ohm R."/>
            <person name="Martin F."/>
            <person name="Silar P."/>
            <person name="Natvig D."/>
            <person name="Lalanne C."/>
            <person name="Gautier V."/>
            <person name="Ament-Velasquez S.L."/>
            <person name="Kruys A."/>
            <person name="Hutchinson M.I."/>
            <person name="Powell A.J."/>
            <person name="Barry K."/>
            <person name="Miller A.N."/>
            <person name="Grigoriev I.V."/>
            <person name="Debuchy R."/>
            <person name="Gladieux P."/>
            <person name="Thoren M.H."/>
            <person name="Johannesson H."/>
        </authorList>
    </citation>
    <scope>NUCLEOTIDE SEQUENCE</scope>
    <source>
        <strain evidence="3">CBS 168.71</strain>
    </source>
</reference>
<dbReference type="RefSeq" id="XP_062663593.1">
    <property type="nucleotide sequence ID" value="XM_062802026.1"/>
</dbReference>
<organism evidence="3 4">
    <name type="scientific">Chaetomium fimeti</name>
    <dbReference type="NCBI Taxonomy" id="1854472"/>
    <lineage>
        <taxon>Eukaryota</taxon>
        <taxon>Fungi</taxon>
        <taxon>Dikarya</taxon>
        <taxon>Ascomycota</taxon>
        <taxon>Pezizomycotina</taxon>
        <taxon>Sordariomycetes</taxon>
        <taxon>Sordariomycetidae</taxon>
        <taxon>Sordariales</taxon>
        <taxon>Chaetomiaceae</taxon>
        <taxon>Chaetomium</taxon>
    </lineage>
</organism>
<dbReference type="Gene3D" id="3.40.630.30">
    <property type="match status" value="1"/>
</dbReference>
<reference evidence="3" key="1">
    <citation type="journal article" date="2023" name="Mol. Phylogenet. Evol.">
        <title>Genome-scale phylogeny and comparative genomics of the fungal order Sordariales.</title>
        <authorList>
            <person name="Hensen N."/>
            <person name="Bonometti L."/>
            <person name="Westerberg I."/>
            <person name="Brannstrom I.O."/>
            <person name="Guillou S."/>
            <person name="Cros-Aarteil S."/>
            <person name="Calhoun S."/>
            <person name="Haridas S."/>
            <person name="Kuo A."/>
            <person name="Mondo S."/>
            <person name="Pangilinan J."/>
            <person name="Riley R."/>
            <person name="LaButti K."/>
            <person name="Andreopoulos B."/>
            <person name="Lipzen A."/>
            <person name="Chen C."/>
            <person name="Yan M."/>
            <person name="Daum C."/>
            <person name="Ng V."/>
            <person name="Clum A."/>
            <person name="Steindorff A."/>
            <person name="Ohm R.A."/>
            <person name="Martin F."/>
            <person name="Silar P."/>
            <person name="Natvig D.O."/>
            <person name="Lalanne C."/>
            <person name="Gautier V."/>
            <person name="Ament-Velasquez S.L."/>
            <person name="Kruys A."/>
            <person name="Hutchinson M.I."/>
            <person name="Powell A.J."/>
            <person name="Barry K."/>
            <person name="Miller A.N."/>
            <person name="Grigoriev I.V."/>
            <person name="Debuchy R."/>
            <person name="Gladieux P."/>
            <person name="Hiltunen Thoren M."/>
            <person name="Johannesson H."/>
        </authorList>
    </citation>
    <scope>NUCLEOTIDE SEQUENCE</scope>
    <source>
        <strain evidence="3">CBS 168.71</strain>
    </source>
</reference>
<dbReference type="AlphaFoldDB" id="A0AAE0LX92"/>
<comment type="caution">
    <text evidence="3">The sequence shown here is derived from an EMBL/GenBank/DDBJ whole genome shotgun (WGS) entry which is preliminary data.</text>
</comment>
<dbReference type="InterPro" id="IPR000182">
    <property type="entry name" value="GNAT_dom"/>
</dbReference>
<feature type="compositionally biased region" description="Polar residues" evidence="1">
    <location>
        <begin position="1"/>
        <end position="11"/>
    </location>
</feature>
<name>A0AAE0LX92_9PEZI</name>
<dbReference type="SUPFAM" id="SSF55729">
    <property type="entry name" value="Acyl-CoA N-acyltransferases (Nat)"/>
    <property type="match status" value="1"/>
</dbReference>
<feature type="domain" description="N-acetyltransferase" evidence="2">
    <location>
        <begin position="52"/>
        <end position="238"/>
    </location>
</feature>
<protein>
    <submittedName>
        <fullName evidence="3">GNAT domain-containing protein</fullName>
    </submittedName>
</protein>
<accession>A0AAE0LX92</accession>
<dbReference type="Proteomes" id="UP001278766">
    <property type="component" value="Unassembled WGS sequence"/>
</dbReference>
<dbReference type="InterPro" id="IPR016181">
    <property type="entry name" value="Acyl_CoA_acyltransferase"/>
</dbReference>
<evidence type="ECO:0000313" key="4">
    <source>
        <dbReference type="Proteomes" id="UP001278766"/>
    </source>
</evidence>
<dbReference type="InterPro" id="IPR051531">
    <property type="entry name" value="N-acetyltransferase"/>
</dbReference>
<dbReference type="EMBL" id="JAUEPN010000001">
    <property type="protein sequence ID" value="KAK3300079.1"/>
    <property type="molecule type" value="Genomic_DNA"/>
</dbReference>
<dbReference type="PROSITE" id="PS51186">
    <property type="entry name" value="GNAT"/>
    <property type="match status" value="1"/>
</dbReference>
<keyword evidence="4" id="KW-1185">Reference proteome</keyword>
<sequence length="251" mass="27851">MSTAVESSPPAQSRPAPGPEPDPTTFIRVRATLPRLPFPPSAARQPVVTERLLLRPLTPDDLPAVHALRTQPEVMHWTALGVPDKDLDETRAKIAPFFPPRDETNFNYAICDRESGDLIGLGGCHNWRSSLGWPEVGYMFRKEAWGRGLGTEFLRGWLPVWDGLGREEVEIEVDPRTVDEGEVEGGDGVVRGRLLAITADLNDRSQGVLKKAGFEWFLTWLAEDLQKGSGADMMIELPTYRYFSGGEKVGE</sequence>
<feature type="region of interest" description="Disordered" evidence="1">
    <location>
        <begin position="1"/>
        <end position="23"/>
    </location>
</feature>
<evidence type="ECO:0000259" key="2">
    <source>
        <dbReference type="PROSITE" id="PS51186"/>
    </source>
</evidence>
<evidence type="ECO:0000313" key="3">
    <source>
        <dbReference type="EMBL" id="KAK3300079.1"/>
    </source>
</evidence>
<dbReference type="GeneID" id="87838974"/>
<dbReference type="PANTHER" id="PTHR43792">
    <property type="entry name" value="GNAT FAMILY, PUTATIVE (AFU_ORTHOLOGUE AFUA_3G00765)-RELATED-RELATED"/>
    <property type="match status" value="1"/>
</dbReference>
<proteinExistence type="predicted"/>
<gene>
    <name evidence="3" type="ORF">B0H64DRAFT_369374</name>
</gene>
<evidence type="ECO:0000256" key="1">
    <source>
        <dbReference type="SAM" id="MobiDB-lite"/>
    </source>
</evidence>
<dbReference type="Pfam" id="PF13302">
    <property type="entry name" value="Acetyltransf_3"/>
    <property type="match status" value="1"/>
</dbReference>